<evidence type="ECO:0000313" key="6">
    <source>
        <dbReference type="RefSeq" id="XP_004918066.1"/>
    </source>
</evidence>
<feature type="region of interest" description="Disordered" evidence="2">
    <location>
        <begin position="52"/>
        <end position="97"/>
    </location>
</feature>
<feature type="compositionally biased region" description="Polar residues" evidence="2">
    <location>
        <begin position="55"/>
        <end position="64"/>
    </location>
</feature>
<evidence type="ECO:0000313" key="5">
    <source>
        <dbReference type="RefSeq" id="XP_004918064.1"/>
    </source>
</evidence>
<sequence length="338" mass="37651">MGRLDENAKHRIVILRKAGLSFRKIKKVLELDNIKVTPQAIYLFLKRKNIEPEKSSSANQTQSIPPRAQPWADRQPWTPYQETGQKPASTETKLDAGHRVPQVVSQEEGIKIVSVTSLSKGNHAFQASSSNQRLISQGQAPAETFNGPRPAQCLPVAPPQLHGRARTPVPAPRNPALLVTKKIVDRAIHLQKKQVTVQNGAQMVANGTHYPVRTYADSHPPSIRTVSVPSKQVKDASIQTALSFPPPRPTMSAEQLDTVRGDIHRLTQTIQTLMDRQSRWEQEQHRQQQNNHQELLQQIQQLGATLTAKATENCRTYGAGEQMEATLPDLGAFKMELL</sequence>
<keyword evidence="1" id="KW-0175">Coiled coil</keyword>
<evidence type="ECO:0000313" key="8">
    <source>
        <dbReference type="Xenbase" id="XB-GENE-29080243"/>
    </source>
</evidence>
<dbReference type="Xenbase" id="XB-GENE-29080243">
    <property type="gene designation" value="LOC100490582"/>
</dbReference>
<dbReference type="RefSeq" id="XP_002932494.2">
    <property type="nucleotide sequence ID" value="XM_002932448.5"/>
</dbReference>
<dbReference type="Proteomes" id="UP000008143">
    <property type="component" value="Chromosome 9"/>
</dbReference>
<name>A0A8J0R395_XENTR</name>
<dbReference type="RefSeq" id="XP_017952977.1">
    <property type="nucleotide sequence ID" value="XM_018097488.2"/>
</dbReference>
<feature type="coiled-coil region" evidence="1">
    <location>
        <begin position="263"/>
        <end position="305"/>
    </location>
</feature>
<protein>
    <submittedName>
        <fullName evidence="4 5">Uncharacterized protein LOC100490582 isoform X1</fullName>
    </submittedName>
</protein>
<evidence type="ECO:0000313" key="3">
    <source>
        <dbReference type="Proteomes" id="UP000008143"/>
    </source>
</evidence>
<organism evidence="3 6">
    <name type="scientific">Xenopus tropicalis</name>
    <name type="common">Western clawed frog</name>
    <name type="synonym">Silurana tropicalis</name>
    <dbReference type="NCBI Taxonomy" id="8364"/>
    <lineage>
        <taxon>Eukaryota</taxon>
        <taxon>Metazoa</taxon>
        <taxon>Chordata</taxon>
        <taxon>Craniata</taxon>
        <taxon>Vertebrata</taxon>
        <taxon>Euteleostomi</taxon>
        <taxon>Amphibia</taxon>
        <taxon>Batrachia</taxon>
        <taxon>Anura</taxon>
        <taxon>Pipoidea</taxon>
        <taxon>Pipidae</taxon>
        <taxon>Xenopodinae</taxon>
        <taxon>Xenopus</taxon>
        <taxon>Silurana</taxon>
    </lineage>
</organism>
<evidence type="ECO:0000256" key="1">
    <source>
        <dbReference type="SAM" id="Coils"/>
    </source>
</evidence>
<evidence type="ECO:0000313" key="7">
    <source>
        <dbReference type="RefSeq" id="XP_017952977.1"/>
    </source>
</evidence>
<dbReference type="AlphaFoldDB" id="A0A8J0R395"/>
<dbReference type="RefSeq" id="XP_004918066.1">
    <property type="nucleotide sequence ID" value="XM_004918009.4"/>
</dbReference>
<dbReference type="OMA" id="HTLMERQ"/>
<accession>A0A8J0R395</accession>
<reference evidence="4 5" key="1">
    <citation type="submission" date="2025-04" db="UniProtKB">
        <authorList>
            <consortium name="RefSeq"/>
        </authorList>
    </citation>
    <scope>IDENTIFICATION</scope>
    <source>
        <strain evidence="4 5">Nigerian</strain>
        <tissue evidence="4 5">Liver and blood</tissue>
    </source>
</reference>
<dbReference type="RefSeq" id="XP_004918064.1">
    <property type="nucleotide sequence ID" value="XM_004918007.4"/>
</dbReference>
<feature type="compositionally biased region" description="Polar residues" evidence="2">
    <location>
        <begin position="78"/>
        <end position="91"/>
    </location>
</feature>
<proteinExistence type="predicted"/>
<dbReference type="OrthoDB" id="8895781at2759"/>
<keyword evidence="3" id="KW-1185">Reference proteome</keyword>
<dbReference type="KEGG" id="xtr:100490582"/>
<dbReference type="GeneID" id="100490582"/>
<evidence type="ECO:0000313" key="4">
    <source>
        <dbReference type="RefSeq" id="XP_002932494.2"/>
    </source>
</evidence>
<evidence type="ECO:0000256" key="2">
    <source>
        <dbReference type="SAM" id="MobiDB-lite"/>
    </source>
</evidence>
<gene>
    <name evidence="4 5 6 7 8" type="primary">LOC100490582</name>
</gene>
<dbReference type="AGR" id="Xenbase:XB-GENE-29080243"/>